<feature type="domain" description="NAD-dependent epimerase/dehydratase" evidence="1">
    <location>
        <begin position="2"/>
        <end position="200"/>
    </location>
</feature>
<sequence>MVLVTGATGLLGRLIVLELIKKGEKVRACKRSGSNLADVKNSYRYYSSKADVYFDLIDWVDLDFSNHQSLYDALKDITEVYHCAAKISFDPKDWEEVLETGIVYTRNLLRACLQMRIKKFLFVSSAATLHIDKKDMELRINENQSKKKYSPYVISKYFCEKMVWSAHKDGLNAVIINPGMIIGSGNWEKENSQLLDVFLKSRITFPGGTSCVDVRDVSTLAVRLMEENIFGEQFYISAENALYKDLAYELRKTAGLSKPIIINRKILNILKYLRPILKIVDRKARFLTDENIEFVCDHQYHSGKKIKSKMQYHFYSASESIHFHYGNYLNKKFNEKNSIKTLNKNKIYRQYDSKHMI</sequence>
<dbReference type="InterPro" id="IPR051783">
    <property type="entry name" value="NAD(P)-dependent_oxidoreduct"/>
</dbReference>
<protein>
    <submittedName>
        <fullName evidence="2">Short chain dehydrogenase</fullName>
    </submittedName>
</protein>
<dbReference type="InterPro" id="IPR036291">
    <property type="entry name" value="NAD(P)-bd_dom_sf"/>
</dbReference>
<dbReference type="EMBL" id="UFVR01000004">
    <property type="protein sequence ID" value="SUX44244.1"/>
    <property type="molecule type" value="Genomic_DNA"/>
</dbReference>
<dbReference type="GO" id="GO:0005737">
    <property type="term" value="C:cytoplasm"/>
    <property type="evidence" value="ECO:0007669"/>
    <property type="project" value="TreeGrafter"/>
</dbReference>
<name>A0A381FCQ7_9FLAO</name>
<accession>A0A381FCQ7</accession>
<dbReference type="SUPFAM" id="SSF51735">
    <property type="entry name" value="NAD(P)-binding Rossmann-fold domains"/>
    <property type="match status" value="1"/>
</dbReference>
<gene>
    <name evidence="2" type="ORF">NCTC13532_00712</name>
</gene>
<dbReference type="PANTHER" id="PTHR48079">
    <property type="entry name" value="PROTEIN YEEZ"/>
    <property type="match status" value="1"/>
</dbReference>
<dbReference type="RefSeq" id="WP_115619255.1">
    <property type="nucleotide sequence ID" value="NZ_UFVR01000004.1"/>
</dbReference>
<dbReference type="Proteomes" id="UP000254282">
    <property type="component" value="Unassembled WGS sequence"/>
</dbReference>
<dbReference type="AlphaFoldDB" id="A0A381FCQ7"/>
<dbReference type="Pfam" id="PF01370">
    <property type="entry name" value="Epimerase"/>
    <property type="match status" value="1"/>
</dbReference>
<proteinExistence type="predicted"/>
<dbReference type="InterPro" id="IPR001509">
    <property type="entry name" value="Epimerase_deHydtase"/>
</dbReference>
<dbReference type="Gene3D" id="3.40.50.720">
    <property type="entry name" value="NAD(P)-binding Rossmann-like Domain"/>
    <property type="match status" value="1"/>
</dbReference>
<dbReference type="GO" id="GO:0004029">
    <property type="term" value="F:aldehyde dehydrogenase (NAD+) activity"/>
    <property type="evidence" value="ECO:0007669"/>
    <property type="project" value="TreeGrafter"/>
</dbReference>
<evidence type="ECO:0000313" key="2">
    <source>
        <dbReference type="EMBL" id="SUX44244.1"/>
    </source>
</evidence>
<dbReference type="PANTHER" id="PTHR48079:SF6">
    <property type="entry name" value="NAD(P)-BINDING DOMAIN-CONTAINING PROTEIN-RELATED"/>
    <property type="match status" value="1"/>
</dbReference>
<evidence type="ECO:0000259" key="1">
    <source>
        <dbReference type="Pfam" id="PF01370"/>
    </source>
</evidence>
<reference evidence="2 3" key="1">
    <citation type="submission" date="2018-06" db="EMBL/GenBank/DDBJ databases">
        <authorList>
            <consortium name="Pathogen Informatics"/>
            <person name="Doyle S."/>
        </authorList>
    </citation>
    <scope>NUCLEOTIDE SEQUENCE [LARGE SCALE GENOMIC DNA]</scope>
    <source>
        <strain evidence="2 3">NCTC13532</strain>
    </source>
</reference>
<evidence type="ECO:0000313" key="3">
    <source>
        <dbReference type="Proteomes" id="UP000254282"/>
    </source>
</evidence>
<organism evidence="2 3">
    <name type="scientific">Chryseobacterium indoltheticum</name>
    <dbReference type="NCBI Taxonomy" id="254"/>
    <lineage>
        <taxon>Bacteria</taxon>
        <taxon>Pseudomonadati</taxon>
        <taxon>Bacteroidota</taxon>
        <taxon>Flavobacteriia</taxon>
        <taxon>Flavobacteriales</taxon>
        <taxon>Weeksellaceae</taxon>
        <taxon>Chryseobacterium group</taxon>
        <taxon>Chryseobacterium</taxon>
    </lineage>
</organism>